<dbReference type="KEGG" id="nve:5511695"/>
<dbReference type="CDD" id="cd00637">
    <property type="entry name" value="7tm_classA_rhodopsin-like"/>
    <property type="match status" value="1"/>
</dbReference>
<dbReference type="GO" id="GO:0007186">
    <property type="term" value="P:G protein-coupled receptor signaling pathway"/>
    <property type="evidence" value="ECO:0000318"/>
    <property type="project" value="GO_Central"/>
</dbReference>
<dbReference type="PANTHER" id="PTHR24228:SF59">
    <property type="entry name" value="NEUROPEPTIDE RECEPTOR 15"/>
    <property type="match status" value="1"/>
</dbReference>
<dbReference type="Gene3D" id="1.20.1070.10">
    <property type="entry name" value="Rhodopsin 7-helix transmembrane proteins"/>
    <property type="match status" value="1"/>
</dbReference>
<dbReference type="InterPro" id="IPR017452">
    <property type="entry name" value="GPCR_Rhodpsn_7TM"/>
</dbReference>
<dbReference type="STRING" id="45351.A7S8N0"/>
<reference evidence="12 13" key="1">
    <citation type="journal article" date="2007" name="Science">
        <title>Sea anemone genome reveals ancestral eumetazoan gene repertoire and genomic organization.</title>
        <authorList>
            <person name="Putnam N.H."/>
            <person name="Srivastava M."/>
            <person name="Hellsten U."/>
            <person name="Dirks B."/>
            <person name="Chapman J."/>
            <person name="Salamov A."/>
            <person name="Terry A."/>
            <person name="Shapiro H."/>
            <person name="Lindquist E."/>
            <person name="Kapitonov V.V."/>
            <person name="Jurka J."/>
            <person name="Genikhovich G."/>
            <person name="Grigoriev I.V."/>
            <person name="Lucas S.M."/>
            <person name="Steele R.E."/>
            <person name="Finnerty J.R."/>
            <person name="Technau U."/>
            <person name="Martindale M.Q."/>
            <person name="Rokhsar D.S."/>
        </authorList>
    </citation>
    <scope>NUCLEOTIDE SEQUENCE [LARGE SCALE GENOMIC DNA]</scope>
    <source>
        <strain evidence="13">CH2 X CH6</strain>
    </source>
</reference>
<keyword evidence="3 9" id="KW-0812">Transmembrane</keyword>
<proteinExistence type="inferred from homology"/>
<comment type="similarity">
    <text evidence="9">Belongs to the G-protein coupled receptor 1 family.</text>
</comment>
<gene>
    <name evidence="12" type="ORF">NEMVEDRAFT_v1g208482</name>
</gene>
<feature type="transmembrane region" description="Helical" evidence="10">
    <location>
        <begin position="99"/>
        <end position="121"/>
    </location>
</feature>
<dbReference type="SMART" id="SM01381">
    <property type="entry name" value="7TM_GPCR_Srsx"/>
    <property type="match status" value="1"/>
</dbReference>
<dbReference type="FunCoup" id="A7S8N0">
    <property type="interactions" value="145"/>
</dbReference>
<dbReference type="PhylomeDB" id="A7S8N0"/>
<keyword evidence="5 9" id="KW-0297">G-protein coupled receptor</keyword>
<keyword evidence="2" id="KW-1003">Cell membrane</keyword>
<dbReference type="InParanoid" id="A7S8N0"/>
<dbReference type="InterPro" id="IPR000276">
    <property type="entry name" value="GPCR_Rhodpsn"/>
</dbReference>
<evidence type="ECO:0000259" key="11">
    <source>
        <dbReference type="PROSITE" id="PS50262"/>
    </source>
</evidence>
<evidence type="ECO:0000256" key="8">
    <source>
        <dbReference type="ARBA" id="ARBA00023224"/>
    </source>
</evidence>
<dbReference type="EMBL" id="DS469598">
    <property type="protein sequence ID" value="EDO40013.1"/>
    <property type="molecule type" value="Genomic_DNA"/>
</dbReference>
<evidence type="ECO:0000313" key="12">
    <source>
        <dbReference type="EMBL" id="EDO40013.1"/>
    </source>
</evidence>
<evidence type="ECO:0000256" key="1">
    <source>
        <dbReference type="ARBA" id="ARBA00004651"/>
    </source>
</evidence>
<dbReference type="SUPFAM" id="SSF81321">
    <property type="entry name" value="Family A G protein-coupled receptor-like"/>
    <property type="match status" value="1"/>
</dbReference>
<dbReference type="PRINTS" id="PR00237">
    <property type="entry name" value="GPCRRHODOPSN"/>
</dbReference>
<dbReference type="Pfam" id="PF00001">
    <property type="entry name" value="7tm_1"/>
    <property type="match status" value="1"/>
</dbReference>
<protein>
    <recommendedName>
        <fullName evidence="11">G-protein coupled receptors family 1 profile domain-containing protein</fullName>
    </recommendedName>
</protein>
<evidence type="ECO:0000256" key="9">
    <source>
        <dbReference type="RuleBase" id="RU000688"/>
    </source>
</evidence>
<name>A7S8N0_NEMVE</name>
<feature type="transmembrane region" description="Helical" evidence="10">
    <location>
        <begin position="20"/>
        <end position="45"/>
    </location>
</feature>
<keyword evidence="13" id="KW-1185">Reference proteome</keyword>
<feature type="transmembrane region" description="Helical" evidence="10">
    <location>
        <begin position="57"/>
        <end position="79"/>
    </location>
</feature>
<evidence type="ECO:0000256" key="3">
    <source>
        <dbReference type="ARBA" id="ARBA00022692"/>
    </source>
</evidence>
<dbReference type="GO" id="GO:0071482">
    <property type="term" value="P:cellular response to light stimulus"/>
    <property type="evidence" value="ECO:0000318"/>
    <property type="project" value="GO_Central"/>
</dbReference>
<evidence type="ECO:0000256" key="2">
    <source>
        <dbReference type="ARBA" id="ARBA00022475"/>
    </source>
</evidence>
<dbReference type="eggNOG" id="KOG3656">
    <property type="taxonomic scope" value="Eukaryota"/>
</dbReference>
<feature type="transmembrane region" description="Helical" evidence="10">
    <location>
        <begin position="227"/>
        <end position="251"/>
    </location>
</feature>
<evidence type="ECO:0000256" key="6">
    <source>
        <dbReference type="ARBA" id="ARBA00023136"/>
    </source>
</evidence>
<feature type="transmembrane region" description="Helical" evidence="10">
    <location>
        <begin position="263"/>
        <end position="286"/>
    </location>
</feature>
<keyword evidence="7 9" id="KW-0675">Receptor</keyword>
<evidence type="ECO:0000256" key="7">
    <source>
        <dbReference type="ARBA" id="ARBA00023170"/>
    </source>
</evidence>
<dbReference type="GO" id="GO:0007602">
    <property type="term" value="P:phototransduction"/>
    <property type="evidence" value="ECO:0000318"/>
    <property type="project" value="GO_Central"/>
</dbReference>
<evidence type="ECO:0000256" key="5">
    <source>
        <dbReference type="ARBA" id="ARBA00023040"/>
    </source>
</evidence>
<organism evidence="12 13">
    <name type="scientific">Nematostella vectensis</name>
    <name type="common">Starlet sea anemone</name>
    <dbReference type="NCBI Taxonomy" id="45351"/>
    <lineage>
        <taxon>Eukaryota</taxon>
        <taxon>Metazoa</taxon>
        <taxon>Cnidaria</taxon>
        <taxon>Anthozoa</taxon>
        <taxon>Hexacorallia</taxon>
        <taxon>Actiniaria</taxon>
        <taxon>Edwardsiidae</taxon>
        <taxon>Nematostella</taxon>
    </lineage>
</organism>
<keyword evidence="4 10" id="KW-1133">Transmembrane helix</keyword>
<dbReference type="Proteomes" id="UP000001593">
    <property type="component" value="Unassembled WGS sequence"/>
</dbReference>
<sequence length="311" mass="35178">MNKTKELYSGEIESRTKGEVVLETLATSVICIMGSLGNFVTLLIIYKNPRLRTPTNLLIASLAFSDFSLATFLGIPLYIATVASFRFPFPASVCQFEGFAIIVMIVASIQTVAWTAVNRFYRVVRPTNYSRIFTIQRTSAIVVFVWTLSLLTPIPYLCTGELFVFNPGKGICFVKPDLDPMSTTIVFIVTGFPITVTLYCYFRVFLKVRQHNSQVSQSAVSADEIRVTKLLFVIVFVFMSCWTPIVAVEVIDYYHARWVLPRWVYIAYSFLGLISSAVNPLIYVTLNKQFRGEYLTVLRPCFCKMNVVSVL</sequence>
<dbReference type="GO" id="GO:0008020">
    <property type="term" value="F:G protein-coupled photoreceptor activity"/>
    <property type="evidence" value="ECO:0000318"/>
    <property type="project" value="GO_Central"/>
</dbReference>
<evidence type="ECO:0000313" key="13">
    <source>
        <dbReference type="Proteomes" id="UP000001593"/>
    </source>
</evidence>
<accession>A7S8N0</accession>
<dbReference type="OrthoDB" id="10044919at2759"/>
<dbReference type="OMA" id="CAHNSES"/>
<evidence type="ECO:0000256" key="10">
    <source>
        <dbReference type="SAM" id="Phobius"/>
    </source>
</evidence>
<feature type="transmembrane region" description="Helical" evidence="10">
    <location>
        <begin position="185"/>
        <end position="206"/>
    </location>
</feature>
<keyword evidence="6 10" id="KW-0472">Membrane</keyword>
<dbReference type="PANTHER" id="PTHR24228">
    <property type="entry name" value="B2 BRADYKININ RECEPTOR/ANGIOTENSIN II RECEPTOR"/>
    <property type="match status" value="1"/>
</dbReference>
<feature type="domain" description="G-protein coupled receptors family 1 profile" evidence="11">
    <location>
        <begin position="37"/>
        <end position="283"/>
    </location>
</feature>
<dbReference type="PROSITE" id="PS00237">
    <property type="entry name" value="G_PROTEIN_RECEP_F1_1"/>
    <property type="match status" value="1"/>
</dbReference>
<dbReference type="AlphaFoldDB" id="A7S8N0"/>
<keyword evidence="8 9" id="KW-0807">Transducer</keyword>
<dbReference type="GO" id="GO:0005886">
    <property type="term" value="C:plasma membrane"/>
    <property type="evidence" value="ECO:0000318"/>
    <property type="project" value="GO_Central"/>
</dbReference>
<dbReference type="PROSITE" id="PS50262">
    <property type="entry name" value="G_PROTEIN_RECEP_F1_2"/>
    <property type="match status" value="1"/>
</dbReference>
<dbReference type="HOGENOM" id="CLU_009579_3_3_1"/>
<feature type="transmembrane region" description="Helical" evidence="10">
    <location>
        <begin position="141"/>
        <end position="165"/>
    </location>
</feature>
<evidence type="ECO:0000256" key="4">
    <source>
        <dbReference type="ARBA" id="ARBA00022989"/>
    </source>
</evidence>
<comment type="subcellular location">
    <subcellularLocation>
        <location evidence="1">Cell membrane</location>
        <topology evidence="1">Multi-pass membrane protein</topology>
    </subcellularLocation>
</comment>